<evidence type="ECO:0000256" key="4">
    <source>
        <dbReference type="ARBA" id="ARBA00022763"/>
    </source>
</evidence>
<keyword evidence="4" id="KW-0227">DNA damage</keyword>
<dbReference type="GO" id="GO:0006281">
    <property type="term" value="P:DNA repair"/>
    <property type="evidence" value="ECO:0007669"/>
    <property type="project" value="UniProtKB-KW"/>
</dbReference>
<dbReference type="Gene3D" id="1.10.10.10">
    <property type="entry name" value="Winged helix-like DNA-binding domain superfamily/Winged helix DNA-binding domain"/>
    <property type="match status" value="1"/>
</dbReference>
<name>X8E6F1_MYCXE</name>
<dbReference type="SUPFAM" id="SSF46767">
    <property type="entry name" value="Methylated DNA-protein cysteine methyltransferase, C-terminal domain"/>
    <property type="match status" value="1"/>
</dbReference>
<accession>X8E6F1</accession>
<dbReference type="Pfam" id="PF01035">
    <property type="entry name" value="DNA_binding_1"/>
    <property type="match status" value="1"/>
</dbReference>
<comment type="caution">
    <text evidence="8">The sequence shown here is derived from an EMBL/GenBank/DDBJ whole genome shotgun (WGS) entry which is preliminary data.</text>
</comment>
<organism evidence="8">
    <name type="scientific">Mycobacterium xenopi 4042</name>
    <dbReference type="NCBI Taxonomy" id="1299334"/>
    <lineage>
        <taxon>Bacteria</taxon>
        <taxon>Bacillati</taxon>
        <taxon>Actinomycetota</taxon>
        <taxon>Actinomycetes</taxon>
        <taxon>Mycobacteriales</taxon>
        <taxon>Mycobacteriaceae</taxon>
        <taxon>Mycobacterium</taxon>
    </lineage>
</organism>
<dbReference type="PANTHER" id="PTHR10815">
    <property type="entry name" value="METHYLATED-DNA--PROTEIN-CYSTEINE METHYLTRANSFERASE"/>
    <property type="match status" value="1"/>
</dbReference>
<evidence type="ECO:0000256" key="1">
    <source>
        <dbReference type="ARBA" id="ARBA00001286"/>
    </source>
</evidence>
<comment type="catalytic activity">
    <reaction evidence="6">
        <text>a 6-O-methyl-2'-deoxyguanosine in DNA + L-cysteinyl-[protein] = S-methyl-L-cysteinyl-[protein] + a 2'-deoxyguanosine in DNA</text>
        <dbReference type="Rhea" id="RHEA:24000"/>
        <dbReference type="Rhea" id="RHEA-COMP:10131"/>
        <dbReference type="Rhea" id="RHEA-COMP:10132"/>
        <dbReference type="Rhea" id="RHEA-COMP:11367"/>
        <dbReference type="Rhea" id="RHEA-COMP:11368"/>
        <dbReference type="ChEBI" id="CHEBI:29950"/>
        <dbReference type="ChEBI" id="CHEBI:82612"/>
        <dbReference type="ChEBI" id="CHEBI:85445"/>
        <dbReference type="ChEBI" id="CHEBI:85448"/>
        <dbReference type="EC" id="2.1.1.63"/>
    </reaction>
</comment>
<proteinExistence type="predicted"/>
<dbReference type="InterPro" id="IPR036388">
    <property type="entry name" value="WH-like_DNA-bd_sf"/>
</dbReference>
<evidence type="ECO:0000256" key="3">
    <source>
        <dbReference type="ARBA" id="ARBA00022679"/>
    </source>
</evidence>
<dbReference type="PATRIC" id="fig|1299334.3.peg.803"/>
<keyword evidence="3 8" id="KW-0808">Transferase</keyword>
<dbReference type="InterPro" id="IPR014048">
    <property type="entry name" value="MethylDNA_cys_MeTrfase_DNA-bd"/>
</dbReference>
<dbReference type="GO" id="GO:0003908">
    <property type="term" value="F:methylated-DNA-[protein]-cysteine S-methyltransferase activity"/>
    <property type="evidence" value="ECO:0007669"/>
    <property type="project" value="UniProtKB-EC"/>
</dbReference>
<dbReference type="InterPro" id="IPR036217">
    <property type="entry name" value="MethylDNA_cys_MeTrfase_DNAb"/>
</dbReference>
<dbReference type="GO" id="GO:0032259">
    <property type="term" value="P:methylation"/>
    <property type="evidence" value="ECO:0007669"/>
    <property type="project" value="UniProtKB-KW"/>
</dbReference>
<dbReference type="AlphaFoldDB" id="X8E6F1"/>
<comment type="catalytic activity">
    <reaction evidence="1">
        <text>a 4-O-methyl-thymidine in DNA + L-cysteinyl-[protein] = a thymidine in DNA + S-methyl-L-cysteinyl-[protein]</text>
        <dbReference type="Rhea" id="RHEA:53428"/>
        <dbReference type="Rhea" id="RHEA-COMP:10131"/>
        <dbReference type="Rhea" id="RHEA-COMP:10132"/>
        <dbReference type="Rhea" id="RHEA-COMP:13555"/>
        <dbReference type="Rhea" id="RHEA-COMP:13556"/>
        <dbReference type="ChEBI" id="CHEBI:29950"/>
        <dbReference type="ChEBI" id="CHEBI:82612"/>
        <dbReference type="ChEBI" id="CHEBI:137386"/>
        <dbReference type="ChEBI" id="CHEBI:137387"/>
        <dbReference type="EC" id="2.1.1.63"/>
    </reaction>
</comment>
<evidence type="ECO:0000259" key="7">
    <source>
        <dbReference type="Pfam" id="PF01035"/>
    </source>
</evidence>
<keyword evidence="2 8" id="KW-0489">Methyltransferase</keyword>
<protein>
    <submittedName>
        <fullName evidence="8">6-O-methylguanine DNA methyltransferase, DNA binding domain protein</fullName>
    </submittedName>
</protein>
<dbReference type="PANTHER" id="PTHR10815:SF5">
    <property type="entry name" value="METHYLATED-DNA--PROTEIN-CYSTEINE METHYLTRANSFERASE"/>
    <property type="match status" value="1"/>
</dbReference>
<evidence type="ECO:0000313" key="8">
    <source>
        <dbReference type="EMBL" id="EUA75405.1"/>
    </source>
</evidence>
<feature type="domain" description="Methylated-DNA-[protein]-cysteine S-methyltransferase DNA binding" evidence="7">
    <location>
        <begin position="1"/>
        <end position="31"/>
    </location>
</feature>
<dbReference type="EMBL" id="JAOB01000010">
    <property type="protein sequence ID" value="EUA75405.1"/>
    <property type="molecule type" value="Genomic_DNA"/>
</dbReference>
<gene>
    <name evidence="8" type="ORF">I553_3298</name>
</gene>
<sequence length="42" mass="4502">MPCHRVIGASGSLTGYGGGLDRKRALLELEKGRTTLNPTLFD</sequence>
<evidence type="ECO:0000256" key="2">
    <source>
        <dbReference type="ARBA" id="ARBA00022603"/>
    </source>
</evidence>
<dbReference type="CDD" id="cd06445">
    <property type="entry name" value="ATase"/>
    <property type="match status" value="1"/>
</dbReference>
<evidence type="ECO:0000256" key="5">
    <source>
        <dbReference type="ARBA" id="ARBA00023204"/>
    </source>
</evidence>
<keyword evidence="5" id="KW-0234">DNA repair</keyword>
<dbReference type="PROSITE" id="PS00374">
    <property type="entry name" value="MGMT"/>
    <property type="match status" value="1"/>
</dbReference>
<dbReference type="InterPro" id="IPR001497">
    <property type="entry name" value="MethylDNA_cys_MeTrfase_AS"/>
</dbReference>
<reference evidence="8" key="1">
    <citation type="submission" date="2014-01" db="EMBL/GenBank/DDBJ databases">
        <authorList>
            <person name="Brown-Elliot B."/>
            <person name="Wallace R."/>
            <person name="Lenaerts A."/>
            <person name="Ordway D."/>
            <person name="DeGroote M.A."/>
            <person name="Parker T."/>
            <person name="Sizemore C."/>
            <person name="Tallon L.J."/>
            <person name="Sadzewicz L.K."/>
            <person name="Sengamalay N."/>
            <person name="Fraser C.M."/>
            <person name="Hine E."/>
            <person name="Shefchek K.A."/>
            <person name="Das S.P."/>
            <person name="Tettelin H."/>
        </authorList>
    </citation>
    <scope>NUCLEOTIDE SEQUENCE [LARGE SCALE GENOMIC DNA]</scope>
    <source>
        <strain evidence="8">4042</strain>
    </source>
</reference>
<evidence type="ECO:0000256" key="6">
    <source>
        <dbReference type="ARBA" id="ARBA00049348"/>
    </source>
</evidence>